<evidence type="ECO:0000256" key="4">
    <source>
        <dbReference type="ARBA" id="ARBA00022692"/>
    </source>
</evidence>
<keyword evidence="2 7" id="KW-0813">Transport</keyword>
<evidence type="ECO:0000256" key="3">
    <source>
        <dbReference type="ARBA" id="ARBA00022475"/>
    </source>
</evidence>
<evidence type="ECO:0000313" key="10">
    <source>
        <dbReference type="EMBL" id="MFD1221854.1"/>
    </source>
</evidence>
<feature type="transmembrane region" description="Helical" evidence="7">
    <location>
        <begin position="132"/>
        <end position="152"/>
    </location>
</feature>
<dbReference type="Gene3D" id="1.10.3720.10">
    <property type="entry name" value="MetI-like"/>
    <property type="match status" value="1"/>
</dbReference>
<keyword evidence="11" id="KW-1185">Reference proteome</keyword>
<evidence type="ECO:0000256" key="7">
    <source>
        <dbReference type="RuleBase" id="RU363032"/>
    </source>
</evidence>
<evidence type="ECO:0000256" key="8">
    <source>
        <dbReference type="SAM" id="MobiDB-lite"/>
    </source>
</evidence>
<evidence type="ECO:0000256" key="1">
    <source>
        <dbReference type="ARBA" id="ARBA00004651"/>
    </source>
</evidence>
<dbReference type="InterPro" id="IPR035906">
    <property type="entry name" value="MetI-like_sf"/>
</dbReference>
<reference evidence="11" key="1">
    <citation type="journal article" date="2019" name="Int. J. Syst. Evol. Microbiol.">
        <title>The Global Catalogue of Microorganisms (GCM) 10K type strain sequencing project: providing services to taxonomists for standard genome sequencing and annotation.</title>
        <authorList>
            <consortium name="The Broad Institute Genomics Platform"/>
            <consortium name="The Broad Institute Genome Sequencing Center for Infectious Disease"/>
            <person name="Wu L."/>
            <person name="Ma J."/>
        </authorList>
    </citation>
    <scope>NUCLEOTIDE SEQUENCE [LARGE SCALE GENOMIC DNA]</scope>
    <source>
        <strain evidence="11">CCUG 53270</strain>
    </source>
</reference>
<feature type="transmembrane region" description="Helical" evidence="7">
    <location>
        <begin position="211"/>
        <end position="233"/>
    </location>
</feature>
<gene>
    <name evidence="10" type="ORF">ACFQ4B_17180</name>
</gene>
<name>A0ABW3UQV6_9BACL</name>
<feature type="transmembrane region" description="Helical" evidence="7">
    <location>
        <begin position="96"/>
        <end position="120"/>
    </location>
</feature>
<dbReference type="Proteomes" id="UP001597180">
    <property type="component" value="Unassembled WGS sequence"/>
</dbReference>
<evidence type="ECO:0000256" key="5">
    <source>
        <dbReference type="ARBA" id="ARBA00022989"/>
    </source>
</evidence>
<comment type="subcellular location">
    <subcellularLocation>
        <location evidence="1 7">Cell membrane</location>
        <topology evidence="1 7">Multi-pass membrane protein</topology>
    </subcellularLocation>
</comment>
<protein>
    <submittedName>
        <fullName evidence="10">ABC transporter permease</fullName>
    </submittedName>
</protein>
<comment type="similarity">
    <text evidence="7">Belongs to the binding-protein-dependent transport system permease family.</text>
</comment>
<organism evidence="10 11">
    <name type="scientific">Paenibacillus vulneris</name>
    <dbReference type="NCBI Taxonomy" id="1133364"/>
    <lineage>
        <taxon>Bacteria</taxon>
        <taxon>Bacillati</taxon>
        <taxon>Bacillota</taxon>
        <taxon>Bacilli</taxon>
        <taxon>Bacillales</taxon>
        <taxon>Paenibacillaceae</taxon>
        <taxon>Paenibacillus</taxon>
    </lineage>
</organism>
<dbReference type="PROSITE" id="PS50928">
    <property type="entry name" value="ABC_TM1"/>
    <property type="match status" value="1"/>
</dbReference>
<sequence length="288" mass="31467">MHSTGTITGSAGAEAIGGQPEQVKGKDAAARRKRNDKWAIVIRGLILPVSVLIVWQIAGSLELISKTLLPTPLAILQAFIDLISSGELFKHLQISVYRAAVGFLLGGGLGLLLGLVSGLFRRAEETLDPTVQMLRMIPHLAITPLFILWFGFGELSKVLLIAKGAFFPLYVNTFLGIRSADSKLFDVARILEFSRWNQITRLVIPAAMPNLLLGLRLSLGVAWLGLVVAELMGSSEGIGYLIMDARQFSQTQIVFVGIIIFAIVGKLTDSLVRLMEKKLLKWRDSYNG</sequence>
<keyword evidence="6 7" id="KW-0472">Membrane</keyword>
<dbReference type="RefSeq" id="WP_345586336.1">
    <property type="nucleotide sequence ID" value="NZ_BAABJG010000003.1"/>
</dbReference>
<accession>A0ABW3UQV6</accession>
<keyword evidence="3" id="KW-1003">Cell membrane</keyword>
<evidence type="ECO:0000256" key="6">
    <source>
        <dbReference type="ARBA" id="ARBA00023136"/>
    </source>
</evidence>
<comment type="caution">
    <text evidence="10">The sequence shown here is derived from an EMBL/GenBank/DDBJ whole genome shotgun (WGS) entry which is preliminary data.</text>
</comment>
<dbReference type="Pfam" id="PF00528">
    <property type="entry name" value="BPD_transp_1"/>
    <property type="match status" value="1"/>
</dbReference>
<feature type="region of interest" description="Disordered" evidence="8">
    <location>
        <begin position="1"/>
        <end position="29"/>
    </location>
</feature>
<feature type="transmembrane region" description="Helical" evidence="7">
    <location>
        <begin position="40"/>
        <end position="58"/>
    </location>
</feature>
<keyword evidence="5 7" id="KW-1133">Transmembrane helix</keyword>
<evidence type="ECO:0000256" key="2">
    <source>
        <dbReference type="ARBA" id="ARBA00022448"/>
    </source>
</evidence>
<evidence type="ECO:0000259" key="9">
    <source>
        <dbReference type="PROSITE" id="PS50928"/>
    </source>
</evidence>
<dbReference type="InterPro" id="IPR000515">
    <property type="entry name" value="MetI-like"/>
</dbReference>
<evidence type="ECO:0000313" key="11">
    <source>
        <dbReference type="Proteomes" id="UP001597180"/>
    </source>
</evidence>
<feature type="transmembrane region" description="Helical" evidence="7">
    <location>
        <begin position="253"/>
        <end position="272"/>
    </location>
</feature>
<proteinExistence type="inferred from homology"/>
<dbReference type="PANTHER" id="PTHR30151">
    <property type="entry name" value="ALKANE SULFONATE ABC TRANSPORTER-RELATED, MEMBRANE SUBUNIT"/>
    <property type="match status" value="1"/>
</dbReference>
<keyword evidence="4 7" id="KW-0812">Transmembrane</keyword>
<dbReference type="CDD" id="cd06261">
    <property type="entry name" value="TM_PBP2"/>
    <property type="match status" value="1"/>
</dbReference>
<dbReference type="SUPFAM" id="SSF161098">
    <property type="entry name" value="MetI-like"/>
    <property type="match status" value="1"/>
</dbReference>
<feature type="domain" description="ABC transmembrane type-1" evidence="9">
    <location>
        <begin position="92"/>
        <end position="272"/>
    </location>
</feature>
<dbReference type="PANTHER" id="PTHR30151:SF38">
    <property type="entry name" value="ALIPHATIC SULFONATES TRANSPORT PERMEASE PROTEIN SSUC-RELATED"/>
    <property type="match status" value="1"/>
</dbReference>
<dbReference type="EMBL" id="JBHTLU010000019">
    <property type="protein sequence ID" value="MFD1221854.1"/>
    <property type="molecule type" value="Genomic_DNA"/>
</dbReference>